<evidence type="ECO:0000313" key="2">
    <source>
        <dbReference type="EMBL" id="CAD7572068.1"/>
    </source>
</evidence>
<reference evidence="2" key="1">
    <citation type="submission" date="2020-11" db="EMBL/GenBank/DDBJ databases">
        <authorList>
            <person name="Tran Van P."/>
        </authorList>
    </citation>
    <scope>NUCLEOTIDE SEQUENCE</scope>
</reference>
<sequence>MKIWYNSHLGHSTWYLVRDLLTPPCSLNLLSVRDLLKPPGSLNLVSVRDLLTPPCSLNLVSVRDLLKPPCSLNLTFVRDLLKPPWSLNLVSVRDLLKPPCSLSLLSVRDLLKPPCSLNLVFVRDLLKPPCSLNLTFVRDLLKPPCSLNLTFVRDLLKPPCSLNLLSVRDLLKPPCSLSLLSVRDLLKPPCSLSLLSVRDLLKPPCSLNLLSVRDLLKPPCSLNLVYAKPDMSYFHVTAIGMGKVELRASVPELAWEENGKLIRKNHPTGSLVHCKTIASDHVDTSVEILRLADRERYQSSSRHLESTKQTSLLSFKPLSKEKKGRKKYPIRSPETKALTVPQTVILRLSSGGRPRKSLVRGLQLKTTSMNMRAPQTVGGVTRAIANLENSVKSYVQEGYPRDSNPNLPVTIQPRAHQCGRKMLRPPGHKSCQQEDTDRGYKRRCYVVGVAGRKCTVCCSFLRARIPPQGTKQLIKCHDDPQGLPSSSSSSSTVLPHLAAGSAVIACRWDGHNVCLSNLGLILHASKLSLSYPGALRVLAHLAPVAASPRTTELRPTTASRPSRPKKGGRDRDGTVTDANKVSKKVYKKLVLQDKKILSNLGLILHASKLSLSYPGALRVLAHLAPVAASPRTTELRPTTASRPSRPKKGGRDRDGTVTDANVQNRKLLFSVEWNRTFKHEHETENESNTTQSLPQQSRVRCRGPVCSLLLLNPSKQTLGPRHGVEYLLPPQSARTLLQTGPADHTVQDGSIHPSPLFQQPQDGAQGLTRCYHLHRHTDHHAIRQMRPLSPQHVIFRKMRHFVTLSDG</sequence>
<proteinExistence type="predicted"/>
<feature type="compositionally biased region" description="Polar residues" evidence="1">
    <location>
        <begin position="548"/>
        <end position="560"/>
    </location>
</feature>
<feature type="compositionally biased region" description="Polar residues" evidence="1">
    <location>
        <begin position="630"/>
        <end position="642"/>
    </location>
</feature>
<accession>A0A7R9P777</accession>
<dbReference type="EMBL" id="OE180831">
    <property type="protein sequence ID" value="CAD7572068.1"/>
    <property type="molecule type" value="Genomic_DNA"/>
</dbReference>
<feature type="region of interest" description="Disordered" evidence="1">
    <location>
        <begin position="629"/>
        <end position="660"/>
    </location>
</feature>
<evidence type="ECO:0000256" key="1">
    <source>
        <dbReference type="SAM" id="MobiDB-lite"/>
    </source>
</evidence>
<protein>
    <submittedName>
        <fullName evidence="2">(California timema) hypothetical protein</fullName>
    </submittedName>
</protein>
<feature type="region of interest" description="Disordered" evidence="1">
    <location>
        <begin position="679"/>
        <end position="698"/>
    </location>
</feature>
<name>A0A7R9P777_TIMCA</name>
<dbReference type="AlphaFoldDB" id="A0A7R9P777"/>
<gene>
    <name evidence="2" type="ORF">TCMB3V08_LOCUS4726</name>
</gene>
<organism evidence="2">
    <name type="scientific">Timema californicum</name>
    <name type="common">California timema</name>
    <name type="synonym">Walking stick</name>
    <dbReference type="NCBI Taxonomy" id="61474"/>
    <lineage>
        <taxon>Eukaryota</taxon>
        <taxon>Metazoa</taxon>
        <taxon>Ecdysozoa</taxon>
        <taxon>Arthropoda</taxon>
        <taxon>Hexapoda</taxon>
        <taxon>Insecta</taxon>
        <taxon>Pterygota</taxon>
        <taxon>Neoptera</taxon>
        <taxon>Polyneoptera</taxon>
        <taxon>Phasmatodea</taxon>
        <taxon>Timematodea</taxon>
        <taxon>Timematoidea</taxon>
        <taxon>Timematidae</taxon>
        <taxon>Timema</taxon>
    </lineage>
</organism>
<feature type="region of interest" description="Disordered" evidence="1">
    <location>
        <begin position="548"/>
        <end position="579"/>
    </location>
</feature>